<gene>
    <name evidence="1" type="ORF">EZE20_08440</name>
</gene>
<dbReference type="AlphaFoldDB" id="A0A4R4KG26"/>
<evidence type="ECO:0000313" key="1">
    <source>
        <dbReference type="EMBL" id="TDB65786.1"/>
    </source>
</evidence>
<keyword evidence="2" id="KW-1185">Reference proteome</keyword>
<proteinExistence type="predicted"/>
<dbReference type="Proteomes" id="UP000295706">
    <property type="component" value="Unassembled WGS sequence"/>
</dbReference>
<sequence>MRLFWLYGLLQCLIFIGCPESYAQSVTAPTGLLRWKLHIDNRTSFIPGGNFGMWGGSLGYTWGTLEREVTLGYYWAGSRGKRQLSAISKAEAKQTDAAGYSKTDLYFVSTGYWHILFNEPRWKAGIPIELGIGQSTTTLVLLSGEPLSEKPVEHTLVPLQIGGYGEWKATRWVGLGLQSGYRHNLRPSQSIPSFNGVFFRVRVLVYPQALRDGLAFVFKEKPLPSPFWGDKKKNK</sequence>
<name>A0A4R4KG26_9BACT</name>
<organism evidence="1 2">
    <name type="scientific">Arundinibacter roseus</name>
    <dbReference type="NCBI Taxonomy" id="2070510"/>
    <lineage>
        <taxon>Bacteria</taxon>
        <taxon>Pseudomonadati</taxon>
        <taxon>Bacteroidota</taxon>
        <taxon>Cytophagia</taxon>
        <taxon>Cytophagales</taxon>
        <taxon>Spirosomataceae</taxon>
        <taxon>Arundinibacter</taxon>
    </lineage>
</organism>
<accession>A0A4R4KG26</accession>
<dbReference type="OrthoDB" id="1369748at2"/>
<comment type="caution">
    <text evidence="1">The sequence shown here is derived from an EMBL/GenBank/DDBJ whole genome shotgun (WGS) entry which is preliminary data.</text>
</comment>
<evidence type="ECO:0008006" key="3">
    <source>
        <dbReference type="Google" id="ProtNLM"/>
    </source>
</evidence>
<evidence type="ECO:0000313" key="2">
    <source>
        <dbReference type="Proteomes" id="UP000295706"/>
    </source>
</evidence>
<dbReference type="PROSITE" id="PS51257">
    <property type="entry name" value="PROKAR_LIPOPROTEIN"/>
    <property type="match status" value="1"/>
</dbReference>
<dbReference type="RefSeq" id="WP_132116506.1">
    <property type="nucleotide sequence ID" value="NZ_SMJU01000005.1"/>
</dbReference>
<reference evidence="1 2" key="1">
    <citation type="submission" date="2019-02" db="EMBL/GenBank/DDBJ databases">
        <title>Arundinibacter roseus gen. nov., sp. nov., a new member of the family Cytophagaceae.</title>
        <authorList>
            <person name="Szuroczki S."/>
            <person name="Khayer B."/>
            <person name="Sproer C."/>
            <person name="Toumi M."/>
            <person name="Szabo A."/>
            <person name="Felfoldi T."/>
            <person name="Schumann P."/>
            <person name="Toth E."/>
        </authorList>
    </citation>
    <scope>NUCLEOTIDE SEQUENCE [LARGE SCALE GENOMIC DNA]</scope>
    <source>
        <strain evidence="1 2">DMA-k-7a</strain>
    </source>
</reference>
<protein>
    <recommendedName>
        <fullName evidence="3">Outer membrane protein beta-barrel domain-containing protein</fullName>
    </recommendedName>
</protein>
<dbReference type="EMBL" id="SMJU01000005">
    <property type="protein sequence ID" value="TDB65786.1"/>
    <property type="molecule type" value="Genomic_DNA"/>
</dbReference>